<dbReference type="SUPFAM" id="SSF53850">
    <property type="entry name" value="Periplasmic binding protein-like II"/>
    <property type="match status" value="1"/>
</dbReference>
<evidence type="ECO:0000256" key="4">
    <source>
        <dbReference type="ARBA" id="ARBA00023163"/>
    </source>
</evidence>
<evidence type="ECO:0000256" key="2">
    <source>
        <dbReference type="ARBA" id="ARBA00023015"/>
    </source>
</evidence>
<dbReference type="PROSITE" id="PS50931">
    <property type="entry name" value="HTH_LYSR"/>
    <property type="match status" value="1"/>
</dbReference>
<dbReference type="EMBL" id="CP000431">
    <property type="protein sequence ID" value="ABG94599.1"/>
    <property type="molecule type" value="Genomic_DNA"/>
</dbReference>
<dbReference type="SUPFAM" id="SSF46785">
    <property type="entry name" value="Winged helix' DNA-binding domain"/>
    <property type="match status" value="1"/>
</dbReference>
<dbReference type="GO" id="GO:0003700">
    <property type="term" value="F:DNA-binding transcription factor activity"/>
    <property type="evidence" value="ECO:0007669"/>
    <property type="project" value="InterPro"/>
</dbReference>
<dbReference type="eggNOG" id="COG0583">
    <property type="taxonomic scope" value="Bacteria"/>
</dbReference>
<dbReference type="KEGG" id="rha:RHA1_ro02794"/>
<dbReference type="InterPro" id="IPR036390">
    <property type="entry name" value="WH_DNA-bd_sf"/>
</dbReference>
<accession>Q0SCY7</accession>
<dbReference type="Pfam" id="PF00126">
    <property type="entry name" value="HTH_1"/>
    <property type="match status" value="1"/>
</dbReference>
<dbReference type="InterPro" id="IPR050389">
    <property type="entry name" value="LysR-type_TF"/>
</dbReference>
<dbReference type="Pfam" id="PF03466">
    <property type="entry name" value="LysR_substrate"/>
    <property type="match status" value="1"/>
</dbReference>
<name>Q0SCY7_RHOJR</name>
<dbReference type="CDD" id="cd08459">
    <property type="entry name" value="PBP2_DntR_NahR_LinR_like"/>
    <property type="match status" value="1"/>
</dbReference>
<gene>
    <name evidence="6" type="ordered locus">RHA1_ro02794</name>
</gene>
<evidence type="ECO:0000256" key="3">
    <source>
        <dbReference type="ARBA" id="ARBA00023125"/>
    </source>
</evidence>
<keyword evidence="3" id="KW-0238">DNA-binding</keyword>
<organism evidence="6 7">
    <name type="scientific">Rhodococcus jostii (strain RHA1)</name>
    <dbReference type="NCBI Taxonomy" id="101510"/>
    <lineage>
        <taxon>Bacteria</taxon>
        <taxon>Bacillati</taxon>
        <taxon>Actinomycetota</taxon>
        <taxon>Actinomycetes</taxon>
        <taxon>Mycobacteriales</taxon>
        <taxon>Nocardiaceae</taxon>
        <taxon>Rhodococcus</taxon>
    </lineage>
</organism>
<dbReference type="PANTHER" id="PTHR30118">
    <property type="entry name" value="HTH-TYPE TRANSCRIPTIONAL REGULATOR LEUO-RELATED"/>
    <property type="match status" value="1"/>
</dbReference>
<dbReference type="AlphaFoldDB" id="Q0SCY7"/>
<dbReference type="InterPro" id="IPR005119">
    <property type="entry name" value="LysR_subst-bd"/>
</dbReference>
<dbReference type="PRINTS" id="PR00039">
    <property type="entry name" value="HTHLYSR"/>
</dbReference>
<feature type="domain" description="HTH lysR-type" evidence="5">
    <location>
        <begin position="31"/>
        <end position="88"/>
    </location>
</feature>
<reference evidence="7" key="1">
    <citation type="journal article" date="2006" name="Proc. Natl. Acad. Sci. U.S.A.">
        <title>The complete genome of Rhodococcus sp. RHA1 provides insights into a catabolic powerhouse.</title>
        <authorList>
            <person name="McLeod M.P."/>
            <person name="Warren R.L."/>
            <person name="Hsiao W.W.L."/>
            <person name="Araki N."/>
            <person name="Myhre M."/>
            <person name="Fernandes C."/>
            <person name="Miyazawa D."/>
            <person name="Wong W."/>
            <person name="Lillquist A.L."/>
            <person name="Wang D."/>
            <person name="Dosanjh M."/>
            <person name="Hara H."/>
            <person name="Petrescu A."/>
            <person name="Morin R.D."/>
            <person name="Yang G."/>
            <person name="Stott J.M."/>
            <person name="Schein J.E."/>
            <person name="Shin H."/>
            <person name="Smailus D."/>
            <person name="Siddiqui A.S."/>
            <person name="Marra M.A."/>
            <person name="Jones S.J.M."/>
            <person name="Holt R."/>
            <person name="Brinkman F.S.L."/>
            <person name="Miyauchi K."/>
            <person name="Fukuda M."/>
            <person name="Davies J.E."/>
            <person name="Mohn W.W."/>
            <person name="Eltis L.D."/>
        </authorList>
    </citation>
    <scope>NUCLEOTIDE SEQUENCE [LARGE SCALE GENOMIC DNA]</scope>
    <source>
        <strain evidence="7">RHA1</strain>
    </source>
</reference>
<dbReference type="Gene3D" id="1.10.10.10">
    <property type="entry name" value="Winged helix-like DNA-binding domain superfamily/Winged helix DNA-binding domain"/>
    <property type="match status" value="1"/>
</dbReference>
<proteinExistence type="inferred from homology"/>
<dbReference type="InterPro" id="IPR036388">
    <property type="entry name" value="WH-like_DNA-bd_sf"/>
</dbReference>
<dbReference type="InterPro" id="IPR000847">
    <property type="entry name" value="LysR_HTH_N"/>
</dbReference>
<protein>
    <submittedName>
        <fullName evidence="6">Transcriptional regulator, LysR family protein</fullName>
    </submittedName>
</protein>
<dbReference type="HOGENOM" id="CLU_039613_39_0_11"/>
<sequence>MNHGREPRPIGPMNTVDQHIDRIYIIGMADVDLNLIRTFVLLYETRSVTRTAELLFITQPSVSHSLRRLRRQFNDDLFIRSSDGLAPTVLAASMYPQLHQALEVIDETVSGVGHFDAETSDRTFRICATDLGEISLLPGVLAALETRAPGCAVQVTPLDFASAAEELRQGRADAVICTPRIDAPDLRRDPLFREGYVGLCALGHPRIGVEPGLDDFLAERHIVVDAAAGHVDADQALARMGRRRDIAVRVPHFAVLPELVAQTRHLAVVPSRVAELFTRSSPVRTFALPVEIPNVEVSLFTVRRALPSPGVDWLRELIADVLQAPAADWTS</sequence>
<evidence type="ECO:0000256" key="1">
    <source>
        <dbReference type="ARBA" id="ARBA00009437"/>
    </source>
</evidence>
<dbReference type="Proteomes" id="UP000008710">
    <property type="component" value="Chromosome"/>
</dbReference>
<evidence type="ECO:0000313" key="7">
    <source>
        <dbReference type="Proteomes" id="UP000008710"/>
    </source>
</evidence>
<keyword evidence="2" id="KW-0805">Transcription regulation</keyword>
<comment type="similarity">
    <text evidence="1">Belongs to the LysR transcriptional regulatory family.</text>
</comment>
<dbReference type="PANTHER" id="PTHR30118:SF15">
    <property type="entry name" value="TRANSCRIPTIONAL REGULATORY PROTEIN"/>
    <property type="match status" value="1"/>
</dbReference>
<dbReference type="GO" id="GO:0003677">
    <property type="term" value="F:DNA binding"/>
    <property type="evidence" value="ECO:0007669"/>
    <property type="project" value="UniProtKB-KW"/>
</dbReference>
<evidence type="ECO:0000259" key="5">
    <source>
        <dbReference type="PROSITE" id="PS50931"/>
    </source>
</evidence>
<evidence type="ECO:0000313" key="6">
    <source>
        <dbReference type="EMBL" id="ABG94599.1"/>
    </source>
</evidence>
<dbReference type="Gene3D" id="3.40.190.10">
    <property type="entry name" value="Periplasmic binding protein-like II"/>
    <property type="match status" value="2"/>
</dbReference>
<keyword evidence="4" id="KW-0804">Transcription</keyword>